<dbReference type="HOGENOM" id="CLU_039613_6_1_11"/>
<evidence type="ECO:0000256" key="2">
    <source>
        <dbReference type="ARBA" id="ARBA00023015"/>
    </source>
</evidence>
<evidence type="ECO:0000256" key="5">
    <source>
        <dbReference type="SAM" id="MobiDB-lite"/>
    </source>
</evidence>
<dbReference type="FunFam" id="1.10.10.10:FF:000001">
    <property type="entry name" value="LysR family transcriptional regulator"/>
    <property type="match status" value="1"/>
</dbReference>
<protein>
    <submittedName>
        <fullName evidence="7">LysR family transcriptional regulator</fullName>
    </submittedName>
</protein>
<dbReference type="Proteomes" id="UP000019754">
    <property type="component" value="Unassembled WGS sequence"/>
</dbReference>
<dbReference type="STRING" id="1249481.D641_0112960"/>
<gene>
    <name evidence="7" type="ORF">D641_0112960</name>
</gene>
<feature type="domain" description="HTH lysR-type" evidence="6">
    <location>
        <begin position="26"/>
        <end position="83"/>
    </location>
</feature>
<dbReference type="OrthoDB" id="9808620at2"/>
<dbReference type="Gene3D" id="3.40.190.10">
    <property type="entry name" value="Periplasmic binding protein-like II"/>
    <property type="match status" value="2"/>
</dbReference>
<keyword evidence="2" id="KW-0805">Transcription regulation</keyword>
<evidence type="ECO:0000313" key="7">
    <source>
        <dbReference type="EMBL" id="EYT48228.1"/>
    </source>
</evidence>
<dbReference type="EMBL" id="AORC01000017">
    <property type="protein sequence ID" value="EYT48228.1"/>
    <property type="molecule type" value="Genomic_DNA"/>
</dbReference>
<keyword evidence="4" id="KW-0804">Transcription</keyword>
<dbReference type="PANTHER" id="PTHR30126:SF39">
    <property type="entry name" value="HTH-TYPE TRANSCRIPTIONAL REGULATOR CYSL"/>
    <property type="match status" value="1"/>
</dbReference>
<dbReference type="Pfam" id="PF03466">
    <property type="entry name" value="LysR_substrate"/>
    <property type="match status" value="1"/>
</dbReference>
<dbReference type="Gene3D" id="1.10.10.10">
    <property type="entry name" value="Winged helix-like DNA-binding domain superfamily/Winged helix DNA-binding domain"/>
    <property type="match status" value="1"/>
</dbReference>
<dbReference type="AlphaFoldDB" id="A0A022KVW8"/>
<comment type="caution">
    <text evidence="7">The sequence shown here is derived from an EMBL/GenBank/DDBJ whole genome shotgun (WGS) entry which is preliminary data.</text>
</comment>
<name>A0A022KVW8_9MICO</name>
<keyword evidence="8" id="KW-1185">Reference proteome</keyword>
<dbReference type="InterPro" id="IPR036388">
    <property type="entry name" value="WH-like_DNA-bd_sf"/>
</dbReference>
<dbReference type="InterPro" id="IPR000847">
    <property type="entry name" value="LysR_HTH_N"/>
</dbReference>
<evidence type="ECO:0000256" key="4">
    <source>
        <dbReference type="ARBA" id="ARBA00023163"/>
    </source>
</evidence>
<dbReference type="Pfam" id="PF00126">
    <property type="entry name" value="HTH_1"/>
    <property type="match status" value="1"/>
</dbReference>
<comment type="similarity">
    <text evidence="1">Belongs to the LysR transcriptional regulatory family.</text>
</comment>
<evidence type="ECO:0000256" key="1">
    <source>
        <dbReference type="ARBA" id="ARBA00009437"/>
    </source>
</evidence>
<organism evidence="7 8">
    <name type="scientific">Brachybacterium muris UCD-AY4</name>
    <dbReference type="NCBI Taxonomy" id="1249481"/>
    <lineage>
        <taxon>Bacteria</taxon>
        <taxon>Bacillati</taxon>
        <taxon>Actinomycetota</taxon>
        <taxon>Actinomycetes</taxon>
        <taxon>Micrococcales</taxon>
        <taxon>Dermabacteraceae</taxon>
        <taxon>Brachybacterium</taxon>
    </lineage>
</organism>
<dbReference type="SUPFAM" id="SSF46785">
    <property type="entry name" value="Winged helix' DNA-binding domain"/>
    <property type="match status" value="1"/>
</dbReference>
<dbReference type="PRINTS" id="PR00039">
    <property type="entry name" value="HTHLYSR"/>
</dbReference>
<accession>A0A022KVW8</accession>
<sequence length="314" mass="32589">MTGSAVPSGRSSSGGTPRSGRTPARPDIASLELLVTIAERGSLSAAAAALDIAQPNASRQLSRLERRLGVRLFDRGARGTDPTAAGQVAVEHARRVLDAADGLVEQVRGAAGSGRVRIVASQTIAEHLMPSFLAALAADLPGVPATFEVENTAGVLSAVRRGRADLGFVEGADDPSGLHSRVIGHDRLIAVVAPTHPWAHKEGIEAEELAATALIVREEGSGTRDVLARALAPRAIAPPALVLHSNAAVRTAVAGGAGCALLSELVVTADIREGRLVHVPVRGVVLRRSLRVVWDGPWPARLDGALQALVDQQR</sequence>
<dbReference type="InterPro" id="IPR005119">
    <property type="entry name" value="LysR_subst-bd"/>
</dbReference>
<proteinExistence type="inferred from homology"/>
<reference evidence="7 8" key="1">
    <citation type="journal article" date="2013" name="Genome Announc.">
        <title>Draft genome sequence of an Actinobacterium, Brachybacterium muris strain UCD-AY4.</title>
        <authorList>
            <person name="Lo J.R."/>
            <person name="Lang J.M."/>
            <person name="Darling A.E."/>
            <person name="Eisen J.A."/>
            <person name="Coil D.A."/>
        </authorList>
    </citation>
    <scope>NUCLEOTIDE SEQUENCE [LARGE SCALE GENOMIC DNA]</scope>
    <source>
        <strain evidence="7 8">UCD-AY4</strain>
    </source>
</reference>
<dbReference type="PANTHER" id="PTHR30126">
    <property type="entry name" value="HTH-TYPE TRANSCRIPTIONAL REGULATOR"/>
    <property type="match status" value="1"/>
</dbReference>
<evidence type="ECO:0000313" key="8">
    <source>
        <dbReference type="Proteomes" id="UP000019754"/>
    </source>
</evidence>
<dbReference type="GO" id="GO:0003700">
    <property type="term" value="F:DNA-binding transcription factor activity"/>
    <property type="evidence" value="ECO:0007669"/>
    <property type="project" value="InterPro"/>
</dbReference>
<evidence type="ECO:0000256" key="3">
    <source>
        <dbReference type="ARBA" id="ARBA00023125"/>
    </source>
</evidence>
<feature type="compositionally biased region" description="Low complexity" evidence="5">
    <location>
        <begin position="7"/>
        <end position="23"/>
    </location>
</feature>
<evidence type="ECO:0000259" key="6">
    <source>
        <dbReference type="PROSITE" id="PS50931"/>
    </source>
</evidence>
<keyword evidence="3" id="KW-0238">DNA-binding</keyword>
<dbReference type="GO" id="GO:0000976">
    <property type="term" value="F:transcription cis-regulatory region binding"/>
    <property type="evidence" value="ECO:0007669"/>
    <property type="project" value="TreeGrafter"/>
</dbReference>
<dbReference type="RefSeq" id="WP_083871783.1">
    <property type="nucleotide sequence ID" value="NZ_AORC01000017.1"/>
</dbReference>
<dbReference type="InterPro" id="IPR036390">
    <property type="entry name" value="WH_DNA-bd_sf"/>
</dbReference>
<dbReference type="SUPFAM" id="SSF53850">
    <property type="entry name" value="Periplasmic binding protein-like II"/>
    <property type="match status" value="1"/>
</dbReference>
<feature type="region of interest" description="Disordered" evidence="5">
    <location>
        <begin position="1"/>
        <end position="26"/>
    </location>
</feature>
<dbReference type="PROSITE" id="PS50931">
    <property type="entry name" value="HTH_LYSR"/>
    <property type="match status" value="1"/>
</dbReference>